<reference evidence="1 2" key="1">
    <citation type="submission" date="2021-01" db="EMBL/GenBank/DDBJ databases">
        <title>Whole genome shotgun sequence of Verrucosispora gifhornensis NBRC 16317.</title>
        <authorList>
            <person name="Komaki H."/>
            <person name="Tamura T."/>
        </authorList>
    </citation>
    <scope>NUCLEOTIDE SEQUENCE [LARGE SCALE GENOMIC DNA]</scope>
    <source>
        <strain evidence="1 2">NBRC 16317</strain>
    </source>
</reference>
<dbReference type="RefSeq" id="WP_013733122.1">
    <property type="nucleotide sequence ID" value="NZ_BAAAGZ010000070.1"/>
</dbReference>
<evidence type="ECO:0000313" key="1">
    <source>
        <dbReference type="EMBL" id="GIJ18973.1"/>
    </source>
</evidence>
<proteinExistence type="predicted"/>
<keyword evidence="2" id="KW-1185">Reference proteome</keyword>
<dbReference type="EMBL" id="BOPA01000058">
    <property type="protein sequence ID" value="GIJ18973.1"/>
    <property type="molecule type" value="Genomic_DNA"/>
</dbReference>
<comment type="caution">
    <text evidence="1">The sequence shown here is derived from an EMBL/GenBank/DDBJ whole genome shotgun (WGS) entry which is preliminary data.</text>
</comment>
<evidence type="ECO:0000313" key="2">
    <source>
        <dbReference type="Proteomes" id="UP000647860"/>
    </source>
</evidence>
<dbReference type="SUPFAM" id="SSF56784">
    <property type="entry name" value="HAD-like"/>
    <property type="match status" value="1"/>
</dbReference>
<sequence>MTVKALIFDFDALLMDTETTLLESWRGEWRRHGLKRFALSRQRVST</sequence>
<dbReference type="InterPro" id="IPR036412">
    <property type="entry name" value="HAD-like_sf"/>
</dbReference>
<accession>A0ABQ4IM38</accession>
<gene>
    <name evidence="1" type="ORF">Vgi01_56570</name>
</gene>
<organism evidence="1 2">
    <name type="scientific">Micromonospora gifhornensis</name>
    <dbReference type="NCBI Taxonomy" id="84594"/>
    <lineage>
        <taxon>Bacteria</taxon>
        <taxon>Bacillati</taxon>
        <taxon>Actinomycetota</taxon>
        <taxon>Actinomycetes</taxon>
        <taxon>Micromonosporales</taxon>
        <taxon>Micromonosporaceae</taxon>
        <taxon>Micromonospora</taxon>
    </lineage>
</organism>
<dbReference type="Proteomes" id="UP000647860">
    <property type="component" value="Unassembled WGS sequence"/>
</dbReference>
<protein>
    <recommendedName>
        <fullName evidence="3">Hydrolase of the HAD superfamily</fullName>
    </recommendedName>
</protein>
<name>A0ABQ4IM38_9ACTN</name>
<evidence type="ECO:0008006" key="3">
    <source>
        <dbReference type="Google" id="ProtNLM"/>
    </source>
</evidence>